<proteinExistence type="predicted"/>
<accession>A0ACB9S7K2</accession>
<name>A0ACB9S7K2_9MYRT</name>
<sequence>MRVRMHFHLQRSLAEATKEEEDGKSPQDDSQNWDGAVKLLERGLVAYLSGVFIDCSVYMVIVMCSLCLL</sequence>
<gene>
    <name evidence="1" type="ORF">MLD38_004890</name>
</gene>
<dbReference type="EMBL" id="CM042881">
    <property type="protein sequence ID" value="KAI4387024.1"/>
    <property type="molecule type" value="Genomic_DNA"/>
</dbReference>
<protein>
    <submittedName>
        <fullName evidence="1">Uncharacterized protein</fullName>
    </submittedName>
</protein>
<reference evidence="2" key="1">
    <citation type="journal article" date="2023" name="Front. Plant Sci.">
        <title>Chromosomal-level genome assembly of Melastoma candidum provides insights into trichome evolution.</title>
        <authorList>
            <person name="Zhong Y."/>
            <person name="Wu W."/>
            <person name="Sun C."/>
            <person name="Zou P."/>
            <person name="Liu Y."/>
            <person name="Dai S."/>
            <person name="Zhou R."/>
        </authorList>
    </citation>
    <scope>NUCLEOTIDE SEQUENCE [LARGE SCALE GENOMIC DNA]</scope>
</reference>
<evidence type="ECO:0000313" key="1">
    <source>
        <dbReference type="EMBL" id="KAI4387024.1"/>
    </source>
</evidence>
<keyword evidence="2" id="KW-1185">Reference proteome</keyword>
<organism evidence="1 2">
    <name type="scientific">Melastoma candidum</name>
    <dbReference type="NCBI Taxonomy" id="119954"/>
    <lineage>
        <taxon>Eukaryota</taxon>
        <taxon>Viridiplantae</taxon>
        <taxon>Streptophyta</taxon>
        <taxon>Embryophyta</taxon>
        <taxon>Tracheophyta</taxon>
        <taxon>Spermatophyta</taxon>
        <taxon>Magnoliopsida</taxon>
        <taxon>eudicotyledons</taxon>
        <taxon>Gunneridae</taxon>
        <taxon>Pentapetalae</taxon>
        <taxon>rosids</taxon>
        <taxon>malvids</taxon>
        <taxon>Myrtales</taxon>
        <taxon>Melastomataceae</taxon>
        <taxon>Melastomatoideae</taxon>
        <taxon>Melastomateae</taxon>
        <taxon>Melastoma</taxon>
    </lineage>
</organism>
<dbReference type="Proteomes" id="UP001057402">
    <property type="component" value="Chromosome 2"/>
</dbReference>
<comment type="caution">
    <text evidence="1">The sequence shown here is derived from an EMBL/GenBank/DDBJ whole genome shotgun (WGS) entry which is preliminary data.</text>
</comment>
<evidence type="ECO:0000313" key="2">
    <source>
        <dbReference type="Proteomes" id="UP001057402"/>
    </source>
</evidence>